<organism evidence="1 2">
    <name type="scientific">Lojkania enalia</name>
    <dbReference type="NCBI Taxonomy" id="147567"/>
    <lineage>
        <taxon>Eukaryota</taxon>
        <taxon>Fungi</taxon>
        <taxon>Dikarya</taxon>
        <taxon>Ascomycota</taxon>
        <taxon>Pezizomycotina</taxon>
        <taxon>Dothideomycetes</taxon>
        <taxon>Pleosporomycetidae</taxon>
        <taxon>Pleosporales</taxon>
        <taxon>Pleosporales incertae sedis</taxon>
        <taxon>Lojkania</taxon>
    </lineage>
</organism>
<keyword evidence="2" id="KW-1185">Reference proteome</keyword>
<accession>A0A9P4K1F9</accession>
<reference evidence="2" key="1">
    <citation type="journal article" date="2020" name="Stud. Mycol.">
        <title>101 Dothideomycetes genomes: A test case for predicting lifestyles and emergence of pathogens.</title>
        <authorList>
            <person name="Haridas S."/>
            <person name="Albert R."/>
            <person name="Binder M."/>
            <person name="Bloem J."/>
            <person name="LaButti K."/>
            <person name="Salamov A."/>
            <person name="Andreopoulos B."/>
            <person name="Baker S."/>
            <person name="Barry K."/>
            <person name="Bills G."/>
            <person name="Bluhm B."/>
            <person name="Cannon C."/>
            <person name="Castanera R."/>
            <person name="Culley D."/>
            <person name="Daum C."/>
            <person name="Ezra D."/>
            <person name="Gonzalez J."/>
            <person name="Henrissat B."/>
            <person name="Kuo A."/>
            <person name="Liang C."/>
            <person name="Lipzen A."/>
            <person name="Lutzoni F."/>
            <person name="Magnuson J."/>
            <person name="Mondo S."/>
            <person name="Nolan M."/>
            <person name="Ohm R."/>
            <person name="Pangilinan J."/>
            <person name="Park H.-J."/>
            <person name="Ramirez L."/>
            <person name="Alfaro M."/>
            <person name="Sun H."/>
            <person name="Tritt A."/>
            <person name="Yoshinaga Y."/>
            <person name="Zwiers L.-H."/>
            <person name="Turgeon B."/>
            <person name="Goodwin S."/>
            <person name="Spatafora J."/>
            <person name="Crous P."/>
            <person name="Grigoriev I."/>
        </authorList>
    </citation>
    <scope>NUCLEOTIDE SEQUENCE [LARGE SCALE GENOMIC DNA]</scope>
    <source>
        <strain evidence="2">CBS 304.66</strain>
    </source>
</reference>
<proteinExistence type="predicted"/>
<name>A0A9P4K1F9_9PLEO</name>
<dbReference type="Proteomes" id="UP000800093">
    <property type="component" value="Unassembled WGS sequence"/>
</dbReference>
<evidence type="ECO:0000313" key="1">
    <source>
        <dbReference type="EMBL" id="KAF2260196.1"/>
    </source>
</evidence>
<gene>
    <name evidence="1" type="ORF">CC78DRAFT_571355</name>
</gene>
<comment type="caution">
    <text evidence="1">The sequence shown here is derived from an EMBL/GenBank/DDBJ whole genome shotgun (WGS) entry which is preliminary data.</text>
</comment>
<protein>
    <submittedName>
        <fullName evidence="1">Uncharacterized protein</fullName>
    </submittedName>
</protein>
<sequence>MYGSSSPGRRIVKQLVSRYSLIVALTTTDVLQCMAPARLVGASSNNPRPYSSFDDDRRPAMYGSDSLGRRIVKQLVSLWRWRQRVLLHGDVLFKVITRDPYPVIGDPFLSVRWKLCLWLGETLAIITSVRGLRMKTTQYSEPSKLCSVKAAKMVMYHSVNM</sequence>
<dbReference type="AlphaFoldDB" id="A0A9P4K1F9"/>
<evidence type="ECO:0000313" key="2">
    <source>
        <dbReference type="Proteomes" id="UP000800093"/>
    </source>
</evidence>
<dbReference type="EMBL" id="ML986687">
    <property type="protein sequence ID" value="KAF2260196.1"/>
    <property type="molecule type" value="Genomic_DNA"/>
</dbReference>